<dbReference type="GO" id="GO:0008589">
    <property type="term" value="P:regulation of smoothened signaling pathway"/>
    <property type="evidence" value="ECO:0007669"/>
    <property type="project" value="Ensembl"/>
</dbReference>
<evidence type="ECO:0000256" key="3">
    <source>
        <dbReference type="SAM" id="MobiDB-lite"/>
    </source>
</evidence>
<feature type="compositionally biased region" description="Low complexity" evidence="3">
    <location>
        <begin position="360"/>
        <end position="372"/>
    </location>
</feature>
<dbReference type="GO" id="GO:0120229">
    <property type="term" value="P:protein localization to motile cilium"/>
    <property type="evidence" value="ECO:0007669"/>
    <property type="project" value="Ensembl"/>
</dbReference>
<dbReference type="InterPro" id="IPR052318">
    <property type="entry name" value="CellDiv_DevSignal_Domain"/>
</dbReference>
<reference evidence="4" key="3">
    <citation type="submission" date="2025-09" db="UniProtKB">
        <authorList>
            <consortium name="Ensembl"/>
        </authorList>
    </citation>
    <scope>IDENTIFICATION</scope>
</reference>
<dbReference type="KEGG" id="pmua:114584295"/>
<dbReference type="Gene3D" id="1.20.5.190">
    <property type="match status" value="1"/>
</dbReference>
<evidence type="ECO:0000256" key="2">
    <source>
        <dbReference type="SAM" id="Coils"/>
    </source>
</evidence>
<feature type="compositionally biased region" description="Low complexity" evidence="3">
    <location>
        <begin position="551"/>
        <end position="560"/>
    </location>
</feature>
<dbReference type="Proteomes" id="UP000472272">
    <property type="component" value="Chromosome 14"/>
</dbReference>
<keyword evidence="2" id="KW-0175">Coiled coil</keyword>
<dbReference type="GO" id="GO:0060170">
    <property type="term" value="C:ciliary membrane"/>
    <property type="evidence" value="ECO:0007669"/>
    <property type="project" value="Ensembl"/>
</dbReference>
<dbReference type="AlphaFoldDB" id="A0A670JXX1"/>
<evidence type="ECO:0000313" key="4">
    <source>
        <dbReference type="Ensembl" id="ENSPMRP00000030168.1"/>
    </source>
</evidence>
<feature type="region of interest" description="Disordered" evidence="3">
    <location>
        <begin position="591"/>
        <end position="619"/>
    </location>
</feature>
<feature type="region of interest" description="Disordered" evidence="3">
    <location>
        <begin position="1"/>
        <end position="54"/>
    </location>
</feature>
<feature type="compositionally biased region" description="Basic residues" evidence="3">
    <location>
        <begin position="32"/>
        <end position="43"/>
    </location>
</feature>
<dbReference type="PROSITE" id="PS50096">
    <property type="entry name" value="IQ"/>
    <property type="match status" value="2"/>
</dbReference>
<dbReference type="PANTHER" id="PTHR22590">
    <property type="entry name" value="MYOSIN MOTOR DOMAIN-CONTAINING PROTEIN"/>
    <property type="match status" value="1"/>
</dbReference>
<dbReference type="PANTHER" id="PTHR22590:SF3">
    <property type="entry name" value="IQ DOMAIN-CONTAINING PROTEIN E"/>
    <property type="match status" value="1"/>
</dbReference>
<feature type="compositionally biased region" description="Low complexity" evidence="3">
    <location>
        <begin position="677"/>
        <end position="686"/>
    </location>
</feature>
<keyword evidence="1" id="KW-0677">Repeat</keyword>
<dbReference type="RefSeq" id="XP_028561854.1">
    <property type="nucleotide sequence ID" value="XM_028706021.1"/>
</dbReference>
<proteinExistence type="predicted"/>
<dbReference type="CTD" id="23288"/>
<evidence type="ECO:0000313" key="5">
    <source>
        <dbReference type="Proteomes" id="UP000472272"/>
    </source>
</evidence>
<dbReference type="GeneTree" id="ENSGT00940000163679"/>
<keyword evidence="5" id="KW-1185">Reference proteome</keyword>
<evidence type="ECO:0000256" key="1">
    <source>
        <dbReference type="ARBA" id="ARBA00022737"/>
    </source>
</evidence>
<feature type="coiled-coil region" evidence="2">
    <location>
        <begin position="386"/>
        <end position="427"/>
    </location>
</feature>
<reference evidence="4 5" key="1">
    <citation type="journal article" date="2019" name="Proc. Natl. Acad. Sci. U.S.A.">
        <title>Regulatory changes in pterin and carotenoid genes underlie balanced color polymorphisms in the wall lizard.</title>
        <authorList>
            <person name="Andrade P."/>
            <person name="Pinho C."/>
            <person name="Perez I de Lanuza G."/>
            <person name="Afonso S."/>
            <person name="Brejcha J."/>
            <person name="Rubin C.J."/>
            <person name="Wallerman O."/>
            <person name="Pereira P."/>
            <person name="Sabatino S.J."/>
            <person name="Bellati A."/>
            <person name="Pellitteri-Rosa D."/>
            <person name="Bosakova Z."/>
            <person name="Bunikis I."/>
            <person name="Carretero M.A."/>
            <person name="Feiner N."/>
            <person name="Marsik P."/>
            <person name="Pauperio F."/>
            <person name="Salvi D."/>
            <person name="Soler L."/>
            <person name="While G.M."/>
            <person name="Uller T."/>
            <person name="Font E."/>
            <person name="Andersson L."/>
            <person name="Carneiro M."/>
        </authorList>
    </citation>
    <scope>NUCLEOTIDE SEQUENCE</scope>
</reference>
<dbReference type="OrthoDB" id="2136082at2759"/>
<dbReference type="Ensembl" id="ENSPMRT00000031988.1">
    <property type="protein sequence ID" value="ENSPMRP00000030168.1"/>
    <property type="gene ID" value="ENSPMRG00000019501.1"/>
</dbReference>
<feature type="compositionally biased region" description="Basic and acidic residues" evidence="3">
    <location>
        <begin position="591"/>
        <end position="615"/>
    </location>
</feature>
<reference evidence="4" key="2">
    <citation type="submission" date="2025-08" db="UniProtKB">
        <authorList>
            <consortium name="Ensembl"/>
        </authorList>
    </citation>
    <scope>IDENTIFICATION</scope>
</reference>
<feature type="compositionally biased region" description="Polar residues" evidence="3">
    <location>
        <begin position="633"/>
        <end position="642"/>
    </location>
</feature>
<name>A0A670JXX1_PODMU</name>
<dbReference type="GO" id="GO:0045944">
    <property type="term" value="P:positive regulation of transcription by RNA polymerase II"/>
    <property type="evidence" value="ECO:0007669"/>
    <property type="project" value="Ensembl"/>
</dbReference>
<feature type="region of interest" description="Disordered" evidence="3">
    <location>
        <begin position="353"/>
        <end position="386"/>
    </location>
</feature>
<dbReference type="OMA" id="TLISKCQ"/>
<dbReference type="SMART" id="SM00015">
    <property type="entry name" value="IQ"/>
    <property type="match status" value="2"/>
</dbReference>
<gene>
    <name evidence="4" type="primary">IQCE</name>
</gene>
<dbReference type="GO" id="GO:0009898">
    <property type="term" value="C:cytoplasmic side of plasma membrane"/>
    <property type="evidence" value="ECO:0007669"/>
    <property type="project" value="Ensembl"/>
</dbReference>
<protein>
    <submittedName>
        <fullName evidence="4">IQ motif containing E</fullName>
    </submittedName>
</protein>
<sequence length="686" mass="77103">MSQSPDEAAAERELAEDSLSAMTFESDTETKLKKKTTSRKPPKSPKSPYTSSTCFHSKKAGFLRTLKGTDSKHFEIPLVKASRQLWHGSFKQGAWMNQTKSDPDVGPVLTALPGNTPEYLKEALGMKKPKHARSAGSGYIPGTPDYKEKEDMYDEIIELKKTIQAQKSEADRMKTKLRRLEEENNRKDKQIEQLLDPSRWSEFGWMRTEQKNDTSSMLNGLKQKILKLEQQCKEKDNTINKLQTDVKSTNVEEMKIALQTYYEEIQRLQTLLAKSKTVQRKSPPESKQQKVLNAAILQLSRSIKELQDENRKLKADLEHAMSSSPASGKAKNYTEWSRQRLVRRISRLEKKMDEMQNGRLSETSTSSLLTQLGQSAAEEGDPPEERERLRRLVNKLKGQRDVLQNQLAAKEEEIQKLTEKVGELEGNQEANCRLAGIDATEPPNQGLQKCQPSWRPLNPACMLKFRGSDLECPPPCSPEHHRKEQAARVIQRQWKAYHTKIDRAALDEAVVVLQAAFRGHLARQKLLSINAQGRNSPSVPRTGHKATIRNSLSSRGSSSSQTAADYKAEEDAVRLVQSVFRAHTARTHLEERPLILGPGDERASRAAPDSGEKKPVWSPFKYSPLAFTSAVHATSSRDQLQPSPSPPADEVQSDDSDDIITVSPSPVKKASSHDFTSHLSHSLLHS</sequence>
<organism evidence="4 5">
    <name type="scientific">Podarcis muralis</name>
    <name type="common">Wall lizard</name>
    <name type="synonym">Lacerta muralis</name>
    <dbReference type="NCBI Taxonomy" id="64176"/>
    <lineage>
        <taxon>Eukaryota</taxon>
        <taxon>Metazoa</taxon>
        <taxon>Chordata</taxon>
        <taxon>Craniata</taxon>
        <taxon>Vertebrata</taxon>
        <taxon>Euteleostomi</taxon>
        <taxon>Lepidosauria</taxon>
        <taxon>Squamata</taxon>
        <taxon>Bifurcata</taxon>
        <taxon>Unidentata</taxon>
        <taxon>Episquamata</taxon>
        <taxon>Laterata</taxon>
        <taxon>Lacertibaenia</taxon>
        <taxon>Lacertidae</taxon>
        <taxon>Podarcis</taxon>
    </lineage>
</organism>
<feature type="region of interest" description="Disordered" evidence="3">
    <location>
        <begin position="633"/>
        <end position="686"/>
    </location>
</feature>
<dbReference type="GeneID" id="114584295"/>
<dbReference type="InterPro" id="IPR000048">
    <property type="entry name" value="IQ_motif_EF-hand-BS"/>
</dbReference>
<dbReference type="Pfam" id="PF00612">
    <property type="entry name" value="IQ"/>
    <property type="match status" value="1"/>
</dbReference>
<feature type="region of interest" description="Disordered" evidence="3">
    <location>
        <begin position="532"/>
        <end position="565"/>
    </location>
</feature>
<dbReference type="GO" id="GO:0098797">
    <property type="term" value="C:plasma membrane protein complex"/>
    <property type="evidence" value="ECO:0007669"/>
    <property type="project" value="Ensembl"/>
</dbReference>
<accession>A0A670JXX1</accession>